<protein>
    <submittedName>
        <fullName evidence="11">Afuni</fullName>
    </submittedName>
</protein>
<evidence type="ECO:0000256" key="8">
    <source>
        <dbReference type="ARBA" id="ARBA00023180"/>
    </source>
</evidence>
<dbReference type="Pfam" id="PF00688">
    <property type="entry name" value="TGFb_propeptide"/>
    <property type="match status" value="1"/>
</dbReference>
<evidence type="ECO:0000313" key="11">
    <source>
        <dbReference type="EMBL" id="AAX54512.1"/>
    </source>
</evidence>
<accession>Q58G88</accession>
<evidence type="ECO:0000256" key="2">
    <source>
        <dbReference type="ARBA" id="ARBA00006656"/>
    </source>
</evidence>
<keyword evidence="4" id="KW-0964">Secreted</keyword>
<dbReference type="Pfam" id="PF00019">
    <property type="entry name" value="TGF_beta"/>
    <property type="match status" value="1"/>
</dbReference>
<dbReference type="Gene3D" id="2.60.120.970">
    <property type="match status" value="1"/>
</dbReference>
<keyword evidence="7" id="KW-1015">Disulfide bond</keyword>
<keyword evidence="3" id="KW-0202">Cytokine</keyword>
<dbReference type="GO" id="GO:0005615">
    <property type="term" value="C:extracellular space"/>
    <property type="evidence" value="ECO:0007669"/>
    <property type="project" value="UniProtKB-KW"/>
</dbReference>
<reference evidence="11" key="1">
    <citation type="journal article" date="2005" name="Dev. Genes Evol.">
        <title>Afuni, a novel transforming growth factor-beta gene is involved in arm regeneration by the brittle star Amphiura filiformis.</title>
        <authorList>
            <person name="Bannister R."/>
            <person name="McGonnell I.M."/>
            <person name="Graham A."/>
            <person name="Thorndyke M.C."/>
            <person name="Beesley P.W."/>
        </authorList>
    </citation>
    <scope>NUCLEOTIDE SEQUENCE</scope>
</reference>
<dbReference type="InterPro" id="IPR001839">
    <property type="entry name" value="TGF-b_C"/>
</dbReference>
<dbReference type="CDD" id="cd19387">
    <property type="entry name" value="TGF_beta_univin"/>
    <property type="match status" value="1"/>
</dbReference>
<dbReference type="FunFam" id="2.10.90.10:FF:000003">
    <property type="entry name" value="Bone morphogenetic protein 5"/>
    <property type="match status" value="1"/>
</dbReference>
<evidence type="ECO:0000256" key="5">
    <source>
        <dbReference type="ARBA" id="ARBA00022729"/>
    </source>
</evidence>
<dbReference type="InterPro" id="IPR015615">
    <property type="entry name" value="TGF-beta-rel"/>
</dbReference>
<evidence type="ECO:0000256" key="9">
    <source>
        <dbReference type="RuleBase" id="RU000354"/>
    </source>
</evidence>
<dbReference type="PROSITE" id="PS00250">
    <property type="entry name" value="TGF_BETA_1"/>
    <property type="match status" value="1"/>
</dbReference>
<dbReference type="PANTHER" id="PTHR11848:SF263">
    <property type="entry name" value="PROTEIN DECAPENTAPLEGIC"/>
    <property type="match status" value="1"/>
</dbReference>
<name>Q58G88_9ECHI</name>
<dbReference type="EMBL" id="AY954372">
    <property type="protein sequence ID" value="AAX54512.1"/>
    <property type="molecule type" value="mRNA"/>
</dbReference>
<dbReference type="GO" id="GO:0005125">
    <property type="term" value="F:cytokine activity"/>
    <property type="evidence" value="ECO:0007669"/>
    <property type="project" value="UniProtKB-KW"/>
</dbReference>
<feature type="domain" description="TGF-beta family profile" evidence="10">
    <location>
        <begin position="191"/>
        <end position="310"/>
    </location>
</feature>
<keyword evidence="8" id="KW-0325">Glycoprotein</keyword>
<evidence type="ECO:0000256" key="7">
    <source>
        <dbReference type="ARBA" id="ARBA00023157"/>
    </source>
</evidence>
<dbReference type="InterPro" id="IPR017948">
    <property type="entry name" value="TGFb_CS"/>
</dbReference>
<comment type="subcellular location">
    <subcellularLocation>
        <location evidence="1">Secreted</location>
    </subcellularLocation>
</comment>
<dbReference type="InterPro" id="IPR001111">
    <property type="entry name" value="TGF-b_propeptide"/>
</dbReference>
<dbReference type="PROSITE" id="PS51362">
    <property type="entry name" value="TGF_BETA_2"/>
    <property type="match status" value="1"/>
</dbReference>
<keyword evidence="6 9" id="KW-0339">Growth factor</keyword>
<dbReference type="Gene3D" id="2.10.90.10">
    <property type="entry name" value="Cystine-knot cytokines"/>
    <property type="match status" value="1"/>
</dbReference>
<dbReference type="InterPro" id="IPR029034">
    <property type="entry name" value="Cystine-knot_cytokine"/>
</dbReference>
<dbReference type="GO" id="GO:0032502">
    <property type="term" value="P:developmental process"/>
    <property type="evidence" value="ECO:0007669"/>
    <property type="project" value="UniProtKB-ARBA"/>
</dbReference>
<proteinExistence type="evidence at transcript level"/>
<dbReference type="AlphaFoldDB" id="Q58G88"/>
<evidence type="ECO:0000256" key="4">
    <source>
        <dbReference type="ARBA" id="ARBA00022525"/>
    </source>
</evidence>
<evidence type="ECO:0000256" key="6">
    <source>
        <dbReference type="ARBA" id="ARBA00023030"/>
    </source>
</evidence>
<dbReference type="SUPFAM" id="SSF57501">
    <property type="entry name" value="Cystine-knot cytokines"/>
    <property type="match status" value="1"/>
</dbReference>
<dbReference type="SMART" id="SM00204">
    <property type="entry name" value="TGFB"/>
    <property type="match status" value="1"/>
</dbReference>
<organism evidence="11">
    <name type="scientific">Amphiura filiformis</name>
    <dbReference type="NCBI Taxonomy" id="82378"/>
    <lineage>
        <taxon>Eukaryota</taxon>
        <taxon>Metazoa</taxon>
        <taxon>Echinodermata</taxon>
        <taxon>Eleutherozoa</taxon>
        <taxon>Asterozoa</taxon>
        <taxon>Ophiuroidea</taxon>
        <taxon>Myophiuroidea</taxon>
        <taxon>Metophiurida</taxon>
        <taxon>Ophintegrida</taxon>
        <taxon>Amphilepidida</taxon>
        <taxon>Ophiurina</taxon>
        <taxon>Gnathophiurina</taxon>
        <taxon>Amphiuroidea</taxon>
        <taxon>Amphiuridae</taxon>
        <taxon>Amphiura</taxon>
    </lineage>
</organism>
<evidence type="ECO:0000259" key="10">
    <source>
        <dbReference type="PROSITE" id="PS51362"/>
    </source>
</evidence>
<keyword evidence="5" id="KW-0732">Signal</keyword>
<sequence length="310" mass="34921">MYAFVIDAILSFNAFIVFYFFPAGTSLRPIDDVAPTFRQVVYFNVSTIPRTETVTGAELKLEFLDEIRQIGTISTIEVKIFQILRRVGNSLSPLAPRSNALKENALRLHASLALNLERNNDNESGSVDLLSLVKRWRENPNANYGLYVTVSFPNTSSPETRTLLTNKMPRFGAGTTSIVVVSVDTTRCKNRVRRDVDDFEAHHSHSNLCQRHSLYVSFREVGWQDWIIAPMGYQAYFCSGECPFPLNDRLNGTNHAIIQTLVNSMDPSSVPKVCCAPTKLSAISMLYFDNDENVVLRQYEDMVVEACGCR</sequence>
<evidence type="ECO:0000256" key="3">
    <source>
        <dbReference type="ARBA" id="ARBA00022514"/>
    </source>
</evidence>
<evidence type="ECO:0000256" key="1">
    <source>
        <dbReference type="ARBA" id="ARBA00004613"/>
    </source>
</evidence>
<comment type="similarity">
    <text evidence="2 9">Belongs to the TGF-beta family.</text>
</comment>
<dbReference type="PANTHER" id="PTHR11848">
    <property type="entry name" value="TGF-BETA FAMILY"/>
    <property type="match status" value="1"/>
</dbReference>
<dbReference type="GO" id="GO:0008083">
    <property type="term" value="F:growth factor activity"/>
    <property type="evidence" value="ECO:0007669"/>
    <property type="project" value="UniProtKB-KW"/>
</dbReference>